<dbReference type="EMBL" id="CAKXAJ010025543">
    <property type="protein sequence ID" value="CAH2240689.1"/>
    <property type="molecule type" value="Genomic_DNA"/>
</dbReference>
<evidence type="ECO:0000313" key="9">
    <source>
        <dbReference type="Proteomes" id="UP000838756"/>
    </source>
</evidence>
<feature type="transmembrane region" description="Helical" evidence="6">
    <location>
        <begin position="411"/>
        <end position="429"/>
    </location>
</feature>
<dbReference type="GO" id="GO:0022857">
    <property type="term" value="F:transmembrane transporter activity"/>
    <property type="evidence" value="ECO:0007669"/>
    <property type="project" value="InterPro"/>
</dbReference>
<evidence type="ECO:0000313" key="8">
    <source>
        <dbReference type="EMBL" id="CAH2240689.1"/>
    </source>
</evidence>
<dbReference type="InterPro" id="IPR050549">
    <property type="entry name" value="MFS_Trehalose_Transporter"/>
</dbReference>
<dbReference type="GO" id="GO:0016020">
    <property type="term" value="C:membrane"/>
    <property type="evidence" value="ECO:0007669"/>
    <property type="project" value="UniProtKB-SubCell"/>
</dbReference>
<reference evidence="8" key="1">
    <citation type="submission" date="2022-03" db="EMBL/GenBank/DDBJ databases">
        <authorList>
            <person name="Lindestad O."/>
        </authorList>
    </citation>
    <scope>NUCLEOTIDE SEQUENCE</scope>
</reference>
<protein>
    <submittedName>
        <fullName evidence="8">Jg6644 protein</fullName>
    </submittedName>
</protein>
<feature type="transmembrane region" description="Helical" evidence="6">
    <location>
        <begin position="185"/>
        <end position="202"/>
    </location>
</feature>
<dbReference type="PROSITE" id="PS50850">
    <property type="entry name" value="MFS"/>
    <property type="match status" value="1"/>
</dbReference>
<dbReference type="InterPro" id="IPR020846">
    <property type="entry name" value="MFS_dom"/>
</dbReference>
<evidence type="ECO:0000256" key="4">
    <source>
        <dbReference type="ARBA" id="ARBA00023136"/>
    </source>
</evidence>
<evidence type="ECO:0000256" key="1">
    <source>
        <dbReference type="ARBA" id="ARBA00004141"/>
    </source>
</evidence>
<dbReference type="PANTHER" id="PTHR48021">
    <property type="match status" value="1"/>
</dbReference>
<keyword evidence="2 6" id="KW-0812">Transmembrane</keyword>
<comment type="subcellular location">
    <subcellularLocation>
        <location evidence="1">Membrane</location>
        <topology evidence="1">Multi-pass membrane protein</topology>
    </subcellularLocation>
</comment>
<feature type="transmembrane region" description="Helical" evidence="6">
    <location>
        <begin position="345"/>
        <end position="365"/>
    </location>
</feature>
<evidence type="ECO:0000256" key="5">
    <source>
        <dbReference type="SAM" id="MobiDB-lite"/>
    </source>
</evidence>
<feature type="region of interest" description="Disordered" evidence="5">
    <location>
        <begin position="482"/>
        <end position="504"/>
    </location>
</feature>
<dbReference type="Gene3D" id="1.20.1250.20">
    <property type="entry name" value="MFS general substrate transporter like domains"/>
    <property type="match status" value="1"/>
</dbReference>
<feature type="domain" description="Major facilitator superfamily (MFS) profile" evidence="7">
    <location>
        <begin position="30"/>
        <end position="467"/>
    </location>
</feature>
<organism evidence="8 9">
    <name type="scientific">Pararge aegeria aegeria</name>
    <dbReference type="NCBI Taxonomy" id="348720"/>
    <lineage>
        <taxon>Eukaryota</taxon>
        <taxon>Metazoa</taxon>
        <taxon>Ecdysozoa</taxon>
        <taxon>Arthropoda</taxon>
        <taxon>Hexapoda</taxon>
        <taxon>Insecta</taxon>
        <taxon>Pterygota</taxon>
        <taxon>Neoptera</taxon>
        <taxon>Endopterygota</taxon>
        <taxon>Lepidoptera</taxon>
        <taxon>Glossata</taxon>
        <taxon>Ditrysia</taxon>
        <taxon>Papilionoidea</taxon>
        <taxon>Nymphalidae</taxon>
        <taxon>Satyrinae</taxon>
        <taxon>Satyrini</taxon>
        <taxon>Parargina</taxon>
        <taxon>Pararge</taxon>
    </lineage>
</organism>
<keyword evidence="4 6" id="KW-0472">Membrane</keyword>
<dbReference type="AlphaFoldDB" id="A0A8S4RR75"/>
<sequence length="504" mass="57196">MDKVMDLPGKEIRNDKKQVSWIFFLRQLFYSSSVVSNFFMFGLYLGAPTVIIPQIRREANSTAAVTPEMASWISSISAYSAIPWAFILPLLAFRFGRKNVLFFISVNVLVGNIIFYCSKSVLELVISQVLQGALAASITTITIMVMSEYTSPEYRGVLLAVKSATFYWGVWTSNAIGTFYHWKNIGIVVFVCGIYNLSSICYRESPYWLATRGRFDECAKAHRWLKGTDLDSEDELRKLILSQQEHLENKAKLNKADKLRKHIKIFNIIQCKSFYKPFVYSILPICLFHFSGKIAYTVYAIDIIKKITSSEDTAYEGMLIMDAVTVLGMYLGCGLAKFTRRRTQLLAFSCIGIGFLYILSSYLYLIKLNVLTENKYISLFLLMAFSISISGGPIILSACCSAELSPLRYRSYFLCCLSSFNSILLSSTVKFSPFIFKTFGLHGAFLFYAISASVFIILVYKYMPETKDQTIQEIQERITRGDPKDKGRVIETETVPLKDTESTQ</sequence>
<dbReference type="Pfam" id="PF00083">
    <property type="entry name" value="Sugar_tr"/>
    <property type="match status" value="1"/>
</dbReference>
<feature type="transmembrane region" description="Helical" evidence="6">
    <location>
        <begin position="72"/>
        <end position="93"/>
    </location>
</feature>
<accession>A0A8S4RR75</accession>
<gene>
    <name evidence="8" type="primary">jg6644</name>
    <name evidence="8" type="ORF">PAEG_LOCUS17256</name>
</gene>
<feature type="transmembrane region" description="Helical" evidence="6">
    <location>
        <begin position="441"/>
        <end position="460"/>
    </location>
</feature>
<feature type="transmembrane region" description="Helical" evidence="6">
    <location>
        <begin position="278"/>
        <end position="301"/>
    </location>
</feature>
<keyword evidence="3 6" id="KW-1133">Transmembrane helix</keyword>
<feature type="transmembrane region" description="Helical" evidence="6">
    <location>
        <begin position="157"/>
        <end position="179"/>
    </location>
</feature>
<dbReference type="Proteomes" id="UP000838756">
    <property type="component" value="Unassembled WGS sequence"/>
</dbReference>
<evidence type="ECO:0000259" key="7">
    <source>
        <dbReference type="PROSITE" id="PS50850"/>
    </source>
</evidence>
<dbReference type="SUPFAM" id="SSF103473">
    <property type="entry name" value="MFS general substrate transporter"/>
    <property type="match status" value="1"/>
</dbReference>
<feature type="transmembrane region" description="Helical" evidence="6">
    <location>
        <begin position="313"/>
        <end position="333"/>
    </location>
</feature>
<feature type="transmembrane region" description="Helical" evidence="6">
    <location>
        <begin position="21"/>
        <end position="52"/>
    </location>
</feature>
<dbReference type="InterPro" id="IPR036259">
    <property type="entry name" value="MFS_trans_sf"/>
</dbReference>
<dbReference type="PANTHER" id="PTHR48021:SF1">
    <property type="entry name" value="GH07001P-RELATED"/>
    <property type="match status" value="1"/>
</dbReference>
<name>A0A8S4RR75_9NEOP</name>
<feature type="transmembrane region" description="Helical" evidence="6">
    <location>
        <begin position="124"/>
        <end position="145"/>
    </location>
</feature>
<evidence type="ECO:0000256" key="6">
    <source>
        <dbReference type="SAM" id="Phobius"/>
    </source>
</evidence>
<proteinExistence type="predicted"/>
<feature type="transmembrane region" description="Helical" evidence="6">
    <location>
        <begin position="377"/>
        <end position="399"/>
    </location>
</feature>
<dbReference type="InterPro" id="IPR005828">
    <property type="entry name" value="MFS_sugar_transport-like"/>
</dbReference>
<comment type="caution">
    <text evidence="8">The sequence shown here is derived from an EMBL/GenBank/DDBJ whole genome shotgun (WGS) entry which is preliminary data.</text>
</comment>
<evidence type="ECO:0000256" key="2">
    <source>
        <dbReference type="ARBA" id="ARBA00022692"/>
    </source>
</evidence>
<keyword evidence="9" id="KW-1185">Reference proteome</keyword>
<dbReference type="OrthoDB" id="5290825at2759"/>
<evidence type="ECO:0000256" key="3">
    <source>
        <dbReference type="ARBA" id="ARBA00022989"/>
    </source>
</evidence>
<feature type="transmembrane region" description="Helical" evidence="6">
    <location>
        <begin position="100"/>
        <end position="118"/>
    </location>
</feature>